<keyword evidence="1" id="KW-0472">Membrane</keyword>
<feature type="transmembrane region" description="Helical" evidence="1">
    <location>
        <begin position="116"/>
        <end position="139"/>
    </location>
</feature>
<reference evidence="2" key="1">
    <citation type="submission" date="2022-07" db="EMBL/GenBank/DDBJ databases">
        <title>Complete genome of Mycoplasma hyosynoviae B1.</title>
        <authorList>
            <person name="Spergser J."/>
        </authorList>
    </citation>
    <scope>NUCLEOTIDE SEQUENCE</scope>
    <source>
        <strain evidence="2">B1</strain>
    </source>
</reference>
<sequence length="388" mass="42639">MKFIQAIINPIINLVSTPIRIAIFAPLATIGLIGFTLFSLIFILFKLFSLDLNNYLMFNLVPGQSYSQFATARPWYQFLIISFILWLINFFFFIFRYAKETNGAKAKEIYVSALKATVGGILTLILFQVIILFINILFIEITKAIFNGATNSSLGFANIANNIIRNMIPSKGFNPILYTDPFIGGIFPNSYWAYTFPLWWDIHANIVGYALSTGISIALVGILISIPLIFVMFDIVSRVFINWLLFISFPFIPAFGINDGGKKMRIWKEKYFGNLLACSVYGLGLMMLGVFIGLSNTFINTHLNNILGSFSIIAVGYQAIVNLISTVILVLGSCFAFKKLSEIAIAFIGSEVSGGQSAKAGMSIAKMGAKVAEAKATGGTSLIAAALK</sequence>
<dbReference type="AlphaFoldDB" id="A0A9Q9BYF4"/>
<name>A0A9Q9BYF4_9BACT</name>
<feature type="transmembrane region" description="Helical" evidence="1">
    <location>
        <begin position="271"/>
        <end position="294"/>
    </location>
</feature>
<organism evidence="2 3">
    <name type="scientific">Metamycoplasma hyosynoviae</name>
    <dbReference type="NCBI Taxonomy" id="29559"/>
    <lineage>
        <taxon>Bacteria</taxon>
        <taxon>Bacillati</taxon>
        <taxon>Mycoplasmatota</taxon>
        <taxon>Mycoplasmoidales</taxon>
        <taxon>Metamycoplasmataceae</taxon>
        <taxon>Metamycoplasma</taxon>
    </lineage>
</organism>
<feature type="transmembrane region" description="Helical" evidence="1">
    <location>
        <begin position="21"/>
        <end position="48"/>
    </location>
</feature>
<feature type="transmembrane region" description="Helical" evidence="1">
    <location>
        <begin position="306"/>
        <end position="331"/>
    </location>
</feature>
<dbReference type="GeneID" id="75105221"/>
<dbReference type="EMBL" id="CP101127">
    <property type="protein sequence ID" value="UTO25611.1"/>
    <property type="molecule type" value="Genomic_DNA"/>
</dbReference>
<accession>A0A9Q9BYF4</accession>
<feature type="transmembrane region" description="Helical" evidence="1">
    <location>
        <begin position="239"/>
        <end position="259"/>
    </location>
</feature>
<gene>
    <name evidence="2" type="ORF">NMG93_01870</name>
</gene>
<proteinExistence type="predicted"/>
<dbReference type="NCBIfam" id="NF045889">
    <property type="entry name" value="ICE_Mbov_0396_TM"/>
    <property type="match status" value="1"/>
</dbReference>
<keyword evidence="1" id="KW-0812">Transmembrane</keyword>
<evidence type="ECO:0000256" key="1">
    <source>
        <dbReference type="SAM" id="Phobius"/>
    </source>
</evidence>
<evidence type="ECO:0000313" key="3">
    <source>
        <dbReference type="Proteomes" id="UP001059349"/>
    </source>
</evidence>
<dbReference type="NCBIfam" id="NF045848">
    <property type="entry name" value="MMCAP2_0566_fam"/>
    <property type="match status" value="1"/>
</dbReference>
<feature type="transmembrane region" description="Helical" evidence="1">
    <location>
        <begin position="206"/>
        <end position="233"/>
    </location>
</feature>
<protein>
    <submittedName>
        <fullName evidence="2">Uncharacterized protein</fullName>
    </submittedName>
</protein>
<feature type="transmembrane region" description="Helical" evidence="1">
    <location>
        <begin position="75"/>
        <end position="95"/>
    </location>
</feature>
<keyword evidence="1" id="KW-1133">Transmembrane helix</keyword>
<dbReference type="Proteomes" id="UP001059349">
    <property type="component" value="Chromosome"/>
</dbReference>
<feature type="transmembrane region" description="Helical" evidence="1">
    <location>
        <begin position="176"/>
        <end position="194"/>
    </location>
</feature>
<evidence type="ECO:0000313" key="2">
    <source>
        <dbReference type="EMBL" id="UTO25611.1"/>
    </source>
</evidence>
<dbReference type="RefSeq" id="WP_254735165.1">
    <property type="nucleotide sequence ID" value="NZ_CP101127.1"/>
</dbReference>